<protein>
    <submittedName>
        <fullName evidence="1">LysR family transcriptional regulator</fullName>
    </submittedName>
</protein>
<evidence type="ECO:0000313" key="1">
    <source>
        <dbReference type="EMBL" id="MEQ2359137.1"/>
    </source>
</evidence>
<reference evidence="1 2" key="1">
    <citation type="submission" date="2024-03" db="EMBL/GenBank/DDBJ databases">
        <title>Human intestinal bacterial collection.</title>
        <authorList>
            <person name="Pauvert C."/>
            <person name="Hitch T.C.A."/>
            <person name="Clavel T."/>
        </authorList>
    </citation>
    <scope>NUCLEOTIDE SEQUENCE [LARGE SCALE GENOMIC DNA]</scope>
    <source>
        <strain evidence="1 2">CLA-AA-H95</strain>
    </source>
</reference>
<comment type="caution">
    <text evidence="1">The sequence shown here is derived from an EMBL/GenBank/DDBJ whole genome shotgun (WGS) entry which is preliminary data.</text>
</comment>
<accession>A0ABV1AMT7</accession>
<dbReference type="Proteomes" id="UP001446032">
    <property type="component" value="Unassembled WGS sequence"/>
</dbReference>
<keyword evidence="2" id="KW-1185">Reference proteome</keyword>
<proteinExistence type="predicted"/>
<dbReference type="SUPFAM" id="SSF53850">
    <property type="entry name" value="Periplasmic binding protein-like II"/>
    <property type="match status" value="1"/>
</dbReference>
<gene>
    <name evidence="1" type="ORF">WMO75_12525</name>
</gene>
<organism evidence="1 2">
    <name type="scientific">Blautia intestinihominis</name>
    <dbReference type="NCBI Taxonomy" id="3133152"/>
    <lineage>
        <taxon>Bacteria</taxon>
        <taxon>Bacillati</taxon>
        <taxon>Bacillota</taxon>
        <taxon>Clostridia</taxon>
        <taxon>Lachnospirales</taxon>
        <taxon>Lachnospiraceae</taxon>
        <taxon>Blautia</taxon>
    </lineage>
</organism>
<dbReference type="Gene3D" id="3.40.190.10">
    <property type="entry name" value="Periplasmic binding protein-like II"/>
    <property type="match status" value="1"/>
</dbReference>
<dbReference type="EMBL" id="JBBMEI010000040">
    <property type="protein sequence ID" value="MEQ2359137.1"/>
    <property type="molecule type" value="Genomic_DNA"/>
</dbReference>
<sequence length="140" mass="15754">MLDLYELEQFVAFAELGTLSRVAEKFHISTPAITRSCTPAPLWKLLPKLNAEYPGMMVSSVICQNEEVLAALKDGSCDIGILPFPLKNSFKEINGFNFLLRTELGFWDTLCREKMPASKFLVQTDSEAHVTFYITKCSPK</sequence>
<evidence type="ECO:0000313" key="2">
    <source>
        <dbReference type="Proteomes" id="UP001446032"/>
    </source>
</evidence>
<name>A0ABV1AMT7_9FIRM</name>
<dbReference type="RefSeq" id="WP_349078123.1">
    <property type="nucleotide sequence ID" value="NZ_JBBMEI010000040.1"/>
</dbReference>